<protein>
    <recommendedName>
        <fullName evidence="12">Azurocidin</fullName>
    </recommendedName>
    <alternativeName>
        <fullName evidence="14">Cationic antimicrobial protein CAP37</fullName>
    </alternativeName>
    <alternativeName>
        <fullName evidence="13">Heparin-binding protein</fullName>
    </alternativeName>
</protein>
<dbReference type="GeneID" id="100146319"/>
<keyword evidence="9" id="KW-1015">Disulfide bond</keyword>
<sequence>MPALRFLALLAGLLATAGVGSAARADIVGGRKARRGQLPFLASVQDQGRHVCGGALIHARFVLTAASCFRNRNPGISTVVLGAYDLRRPESTRQTFSVRSISENGYDPQQNLNDLLLLALDREANLTSGLALVPLPAQNATVEAGTRCQVAGWGATRNGGRLSRFPRVLNVTVMPPDQCRPNSVCTGVLTRRGGICQGDGGGPLVCDGVAHGVASFSLGRCGRGPDFFTRVALFRDWINSVLNSTAAERWPEGPPTEPVGGL</sequence>
<dbReference type="PaxDb" id="9796-ENSECAP00000041041"/>
<dbReference type="Bgee" id="ENSECAG00000040617">
    <property type="expression patterns" value="Expressed in bone marrow and 8 other cell types or tissues"/>
</dbReference>
<keyword evidence="1" id="KW-0145">Chemotaxis</keyword>
<dbReference type="InterPro" id="IPR009003">
    <property type="entry name" value="Peptidase_S1_PA"/>
</dbReference>
<evidence type="ECO:0000256" key="2">
    <source>
        <dbReference type="ARBA" id="ARBA00022529"/>
    </source>
</evidence>
<dbReference type="GO" id="GO:0032731">
    <property type="term" value="P:positive regulation of interleukin-1 beta production"/>
    <property type="evidence" value="ECO:0007669"/>
    <property type="project" value="Ensembl"/>
</dbReference>
<name>A0A3Q2HZX9_HORSE</name>
<dbReference type="GO" id="GO:0006508">
    <property type="term" value="P:proteolysis"/>
    <property type="evidence" value="ECO:0007669"/>
    <property type="project" value="Ensembl"/>
</dbReference>
<evidence type="ECO:0000256" key="6">
    <source>
        <dbReference type="ARBA" id="ARBA00023022"/>
    </source>
</evidence>
<feature type="signal peptide" evidence="15">
    <location>
        <begin position="1"/>
        <end position="22"/>
    </location>
</feature>
<dbReference type="FunFam" id="2.40.10.10:FF:000475">
    <property type="entry name" value="Azurocidin"/>
    <property type="match status" value="1"/>
</dbReference>
<reference evidence="17" key="3">
    <citation type="submission" date="2025-09" db="UniProtKB">
        <authorList>
            <consortium name="Ensembl"/>
        </authorList>
    </citation>
    <scope>IDENTIFICATION</scope>
    <source>
        <strain evidence="17">Thoroughbred</strain>
    </source>
</reference>
<evidence type="ECO:0000256" key="10">
    <source>
        <dbReference type="ARBA" id="ARBA00023180"/>
    </source>
</evidence>
<dbReference type="PROSITE" id="PS50240">
    <property type="entry name" value="TRYPSIN_DOM"/>
    <property type="match status" value="1"/>
</dbReference>
<evidence type="ECO:0000313" key="17">
    <source>
        <dbReference type="Ensembl" id="ENSECAP00000041041.3"/>
    </source>
</evidence>
<keyword evidence="19" id="KW-1267">Proteomics identification</keyword>
<reference evidence="17" key="2">
    <citation type="submission" date="2025-08" db="UniProtKB">
        <authorList>
            <consortium name="Ensembl"/>
        </authorList>
    </citation>
    <scope>IDENTIFICATION</scope>
    <source>
        <strain evidence="17">Thoroughbred</strain>
    </source>
</reference>
<evidence type="ECO:0000256" key="13">
    <source>
        <dbReference type="ARBA" id="ARBA00075632"/>
    </source>
</evidence>
<evidence type="ECO:0000256" key="4">
    <source>
        <dbReference type="ARBA" id="ARBA00022674"/>
    </source>
</evidence>
<evidence type="ECO:0000256" key="12">
    <source>
        <dbReference type="ARBA" id="ARBA00069859"/>
    </source>
</evidence>
<feature type="domain" description="Peptidase S1" evidence="16">
    <location>
        <begin position="27"/>
        <end position="243"/>
    </location>
</feature>
<dbReference type="STRING" id="9796.ENSECAP00000041041"/>
<dbReference type="InterPro" id="IPR001254">
    <property type="entry name" value="Trypsin_dom"/>
</dbReference>
<dbReference type="GO" id="GO:0032724">
    <property type="term" value="P:positive regulation of fractalkine production"/>
    <property type="evidence" value="ECO:0007669"/>
    <property type="project" value="Ensembl"/>
</dbReference>
<feature type="chain" id="PRO_5040163780" description="Azurocidin" evidence="15">
    <location>
        <begin position="23"/>
        <end position="262"/>
    </location>
</feature>
<dbReference type="GO" id="GO:0050766">
    <property type="term" value="P:positive regulation of phagocytosis"/>
    <property type="evidence" value="ECO:0007669"/>
    <property type="project" value="Ensembl"/>
</dbReference>
<dbReference type="GO" id="GO:0045348">
    <property type="term" value="P:positive regulation of MHC class II biosynthetic process"/>
    <property type="evidence" value="ECO:0007669"/>
    <property type="project" value="Ensembl"/>
</dbReference>
<keyword evidence="10" id="KW-0325">Glycoprotein</keyword>
<evidence type="ECO:0000256" key="7">
    <source>
        <dbReference type="ARBA" id="ARBA00023136"/>
    </source>
</evidence>
<dbReference type="CDD" id="cd00190">
    <property type="entry name" value="Tryp_SPc"/>
    <property type="match status" value="1"/>
</dbReference>
<dbReference type="GO" id="GO:0051604">
    <property type="term" value="P:protein maturation"/>
    <property type="evidence" value="ECO:0000318"/>
    <property type="project" value="GO_Central"/>
</dbReference>
<dbReference type="GO" id="GO:0008201">
    <property type="term" value="F:heparin binding"/>
    <property type="evidence" value="ECO:0007669"/>
    <property type="project" value="UniProtKB-KW"/>
</dbReference>
<evidence type="ECO:0000256" key="14">
    <source>
        <dbReference type="ARBA" id="ARBA00080606"/>
    </source>
</evidence>
<dbReference type="GO" id="GO:0035556">
    <property type="term" value="P:intracellular signal transduction"/>
    <property type="evidence" value="ECO:0007669"/>
    <property type="project" value="Ensembl"/>
</dbReference>
<dbReference type="PANTHER" id="PTHR24271">
    <property type="entry name" value="KALLIKREIN-RELATED"/>
    <property type="match status" value="1"/>
</dbReference>
<dbReference type="GO" id="GO:0035696">
    <property type="term" value="P:monocyte extravasation"/>
    <property type="evidence" value="ECO:0007669"/>
    <property type="project" value="Ensembl"/>
</dbReference>
<dbReference type="InParanoid" id="A0A3Q2HZX9"/>
<dbReference type="Proteomes" id="UP000002281">
    <property type="component" value="Chromosome 7"/>
</dbReference>
<dbReference type="InterPro" id="IPR001314">
    <property type="entry name" value="Peptidase_S1A"/>
</dbReference>
<dbReference type="OrthoDB" id="8440449at2759"/>
<keyword evidence="8" id="KW-0865">Zymogen</keyword>
<evidence type="ECO:0000256" key="8">
    <source>
        <dbReference type="ARBA" id="ARBA00023145"/>
    </source>
</evidence>
<dbReference type="GO" id="GO:0032760">
    <property type="term" value="P:positive regulation of tumor necrosis factor production"/>
    <property type="evidence" value="ECO:0007669"/>
    <property type="project" value="Ensembl"/>
</dbReference>
<dbReference type="PRINTS" id="PR00722">
    <property type="entry name" value="CHYMOTRYPSIN"/>
</dbReference>
<organism evidence="17 18">
    <name type="scientific">Equus caballus</name>
    <name type="common">Horse</name>
    <dbReference type="NCBI Taxonomy" id="9796"/>
    <lineage>
        <taxon>Eukaryota</taxon>
        <taxon>Metazoa</taxon>
        <taxon>Chordata</taxon>
        <taxon>Craniata</taxon>
        <taxon>Vertebrata</taxon>
        <taxon>Euteleostomi</taxon>
        <taxon>Mammalia</taxon>
        <taxon>Eutheria</taxon>
        <taxon>Laurasiatheria</taxon>
        <taxon>Perissodactyla</taxon>
        <taxon>Equidae</taxon>
        <taxon>Equus</taxon>
    </lineage>
</organism>
<dbReference type="GO" id="GO:0004252">
    <property type="term" value="F:serine-type endopeptidase activity"/>
    <property type="evidence" value="ECO:0000318"/>
    <property type="project" value="GO_Central"/>
</dbReference>
<dbReference type="FunCoup" id="A0A3Q2HZX9">
    <property type="interactions" value="10"/>
</dbReference>
<accession>A0A3Q2HZX9</accession>
<dbReference type="GO" id="GO:0051607">
    <property type="term" value="P:defense response to virus"/>
    <property type="evidence" value="ECO:0007669"/>
    <property type="project" value="Ensembl"/>
</dbReference>
<dbReference type="GO" id="GO:0045785">
    <property type="term" value="P:positive regulation of cell adhesion"/>
    <property type="evidence" value="ECO:0007669"/>
    <property type="project" value="Ensembl"/>
</dbReference>
<dbReference type="GO" id="GO:0060326">
    <property type="term" value="P:cell chemotaxis"/>
    <property type="evidence" value="ECO:0007669"/>
    <property type="project" value="Ensembl"/>
</dbReference>
<reference evidence="17 18" key="1">
    <citation type="journal article" date="2009" name="Science">
        <title>Genome sequence, comparative analysis, and population genetics of the domestic horse.</title>
        <authorList>
            <consortium name="Broad Institute Genome Sequencing Platform"/>
            <consortium name="Broad Institute Whole Genome Assembly Team"/>
            <person name="Wade C.M."/>
            <person name="Giulotto E."/>
            <person name="Sigurdsson S."/>
            <person name="Zoli M."/>
            <person name="Gnerre S."/>
            <person name="Imsland F."/>
            <person name="Lear T.L."/>
            <person name="Adelson D.L."/>
            <person name="Bailey E."/>
            <person name="Bellone R.R."/>
            <person name="Bloecker H."/>
            <person name="Distl O."/>
            <person name="Edgar R.C."/>
            <person name="Garber M."/>
            <person name="Leeb T."/>
            <person name="Mauceli E."/>
            <person name="MacLeod J.N."/>
            <person name="Penedo M.C.T."/>
            <person name="Raison J.M."/>
            <person name="Sharpe T."/>
            <person name="Vogel J."/>
            <person name="Andersson L."/>
            <person name="Antczak D.F."/>
            <person name="Biagi T."/>
            <person name="Binns M.M."/>
            <person name="Chowdhary B.P."/>
            <person name="Coleman S.J."/>
            <person name="Della Valle G."/>
            <person name="Fryc S."/>
            <person name="Guerin G."/>
            <person name="Hasegawa T."/>
            <person name="Hill E.W."/>
            <person name="Jurka J."/>
            <person name="Kiialainen A."/>
            <person name="Lindgren G."/>
            <person name="Liu J."/>
            <person name="Magnani E."/>
            <person name="Mickelson J.R."/>
            <person name="Murray J."/>
            <person name="Nergadze S.G."/>
            <person name="Onofrio R."/>
            <person name="Pedroni S."/>
            <person name="Piras M.F."/>
            <person name="Raudsepp T."/>
            <person name="Rocchi M."/>
            <person name="Roeed K.H."/>
            <person name="Ryder O.A."/>
            <person name="Searle S."/>
            <person name="Skow L."/>
            <person name="Swinburne J.E."/>
            <person name="Syvaenen A.C."/>
            <person name="Tozaki T."/>
            <person name="Valberg S.J."/>
            <person name="Vaudin M."/>
            <person name="White J.R."/>
            <person name="Zody M.C."/>
            <person name="Lander E.S."/>
            <person name="Lindblad-Toh K."/>
        </authorList>
    </citation>
    <scope>NUCLEOTIDE SEQUENCE [LARGE SCALE GENOMIC DNA]</scope>
    <source>
        <strain evidence="17 18">Thoroughbred</strain>
    </source>
</reference>
<dbReference type="GO" id="GO:0008347">
    <property type="term" value="P:glial cell migration"/>
    <property type="evidence" value="ECO:0007669"/>
    <property type="project" value="Ensembl"/>
</dbReference>
<dbReference type="SUPFAM" id="SSF50494">
    <property type="entry name" value="Trypsin-like serine proteases"/>
    <property type="match status" value="1"/>
</dbReference>
<keyword evidence="18" id="KW-1185">Reference proteome</keyword>
<dbReference type="GO" id="GO:0070944">
    <property type="term" value="P:neutrophil-mediated killing of bacterium"/>
    <property type="evidence" value="ECO:0007669"/>
    <property type="project" value="Ensembl"/>
</dbReference>
<keyword evidence="4" id="KW-0358">Heparin-binding</keyword>
<gene>
    <name evidence="17" type="primary">AZU1</name>
</gene>
<dbReference type="RefSeq" id="XP_023500056.1">
    <property type="nucleotide sequence ID" value="XM_023644288.2"/>
</dbReference>
<dbReference type="AlphaFoldDB" id="A0A3Q2HZX9"/>
<dbReference type="GeneTree" id="ENSGT01030000234551"/>
<dbReference type="KEGG" id="ecb:100146319"/>
<dbReference type="GO" id="GO:0005615">
    <property type="term" value="C:extracellular space"/>
    <property type="evidence" value="ECO:0000318"/>
    <property type="project" value="GO_Central"/>
</dbReference>
<proteinExistence type="evidence at protein level"/>
<dbReference type="Pfam" id="PF00089">
    <property type="entry name" value="Trypsin"/>
    <property type="match status" value="1"/>
</dbReference>
<evidence type="ECO:0000256" key="11">
    <source>
        <dbReference type="ARBA" id="ARBA00060415"/>
    </source>
</evidence>
<dbReference type="GO" id="GO:0043395">
    <property type="term" value="F:heparan sulfate proteoglycan binding"/>
    <property type="evidence" value="ECO:0007669"/>
    <property type="project" value="Ensembl"/>
</dbReference>
<dbReference type="GO" id="GO:0019730">
    <property type="term" value="P:antimicrobial humoral response"/>
    <property type="evidence" value="ECO:0007669"/>
    <property type="project" value="Ensembl"/>
</dbReference>
<evidence type="ECO:0000313" key="18">
    <source>
        <dbReference type="Proteomes" id="UP000002281"/>
    </source>
</evidence>
<evidence type="ECO:0000256" key="15">
    <source>
        <dbReference type="SAM" id="SignalP"/>
    </source>
</evidence>
<evidence type="ECO:0007829" key="19">
    <source>
        <dbReference type="PeptideAtlas" id="A0A3Q2HZX9"/>
    </source>
</evidence>
<keyword evidence="3" id="KW-0721">Serine protease homolog</keyword>
<evidence type="ECO:0000256" key="5">
    <source>
        <dbReference type="ARBA" id="ARBA00022729"/>
    </source>
</evidence>
<dbReference type="SMART" id="SM00020">
    <property type="entry name" value="Tryp_SPc"/>
    <property type="match status" value="1"/>
</dbReference>
<dbReference type="Gene3D" id="2.40.10.10">
    <property type="entry name" value="Trypsin-like serine proteases"/>
    <property type="match status" value="2"/>
</dbReference>
<dbReference type="PANTHER" id="PTHR24271:SF10">
    <property type="entry name" value="AZUROCIDIN"/>
    <property type="match status" value="1"/>
</dbReference>
<keyword evidence="7" id="KW-0472">Membrane</keyword>
<evidence type="ECO:0000256" key="1">
    <source>
        <dbReference type="ARBA" id="ARBA00022500"/>
    </source>
</evidence>
<keyword evidence="5 15" id="KW-0732">Signal</keyword>
<comment type="subcellular location">
    <subcellularLocation>
        <location evidence="11">Cytoplasmic granule membrane</location>
        <topology evidence="11">Peripheral membrane protein</topology>
        <orientation evidence="11">Cytoplasmic side</orientation>
    </subcellularLocation>
</comment>
<evidence type="ECO:0000256" key="9">
    <source>
        <dbReference type="ARBA" id="ARBA00023157"/>
    </source>
</evidence>
<dbReference type="InterPro" id="IPR043504">
    <property type="entry name" value="Peptidase_S1_PA_chymotrypsin"/>
</dbReference>
<evidence type="ECO:0000259" key="16">
    <source>
        <dbReference type="PROSITE" id="PS50240"/>
    </source>
</evidence>
<evidence type="ECO:0000256" key="3">
    <source>
        <dbReference type="ARBA" id="ARBA00022542"/>
    </source>
</evidence>
<dbReference type="GO" id="GO:0035577">
    <property type="term" value="C:azurophil granule membrane"/>
    <property type="evidence" value="ECO:0007669"/>
    <property type="project" value="Ensembl"/>
</dbReference>
<keyword evidence="6" id="KW-0044">Antibiotic</keyword>
<dbReference type="GO" id="GO:0001774">
    <property type="term" value="P:microglial cell activation"/>
    <property type="evidence" value="ECO:0007669"/>
    <property type="project" value="Ensembl"/>
</dbReference>
<dbReference type="Ensembl" id="ENSECAT00000036200.3">
    <property type="protein sequence ID" value="ENSECAP00000041041.3"/>
    <property type="gene ID" value="ENSECAG00000040617.3"/>
</dbReference>
<keyword evidence="2" id="KW-0929">Antimicrobial</keyword>
<dbReference type="CTD" id="566"/>